<dbReference type="Proteomes" id="UP000503004">
    <property type="component" value="Chromosome"/>
</dbReference>
<keyword evidence="3" id="KW-1185">Reference proteome</keyword>
<dbReference type="EMBL" id="CP046565">
    <property type="protein sequence ID" value="QJD30257.1"/>
    <property type="molecule type" value="Genomic_DNA"/>
</dbReference>
<name>A0A858Q8U8_9GAMM</name>
<organism evidence="2 3">
    <name type="scientific">Methylococcus geothermalis</name>
    <dbReference type="NCBI Taxonomy" id="2681310"/>
    <lineage>
        <taxon>Bacteria</taxon>
        <taxon>Pseudomonadati</taxon>
        <taxon>Pseudomonadota</taxon>
        <taxon>Gammaproteobacteria</taxon>
        <taxon>Methylococcales</taxon>
        <taxon>Methylococcaceae</taxon>
        <taxon>Methylococcus</taxon>
    </lineage>
</organism>
<feature type="signal peptide" evidence="1">
    <location>
        <begin position="1"/>
        <end position="24"/>
    </location>
</feature>
<dbReference type="AlphaFoldDB" id="A0A858Q8U8"/>
<reference evidence="3" key="1">
    <citation type="submission" date="2019-12" db="EMBL/GenBank/DDBJ databases">
        <authorList>
            <person name="Awala S.I."/>
            <person name="Rhee S.K."/>
        </authorList>
    </citation>
    <scope>NUCLEOTIDE SEQUENCE [LARGE SCALE GENOMIC DNA]</scope>
    <source>
        <strain evidence="3">IM1</strain>
    </source>
</reference>
<sequence>MKTKLMLCACVSMLSLATSFDAVGKEYCSIKTLKGTYAYFSQGYYAGNPYAESGMESYNGAGNVVNTYTDSLGRVNAGDTATYVMGEDCHGTVTYGSGSVYNIYVSPNGDSMTYILTSGDGVIAGTSRRVSNKLILK</sequence>
<keyword evidence="1" id="KW-0732">Signal</keyword>
<dbReference type="RefSeq" id="WP_169603530.1">
    <property type="nucleotide sequence ID" value="NZ_CP046565.1"/>
</dbReference>
<evidence type="ECO:0000313" key="3">
    <source>
        <dbReference type="Proteomes" id="UP000503004"/>
    </source>
</evidence>
<proteinExistence type="predicted"/>
<gene>
    <name evidence="2" type="ORF">GNH96_09930</name>
</gene>
<feature type="chain" id="PRO_5032510703" evidence="1">
    <location>
        <begin position="25"/>
        <end position="137"/>
    </location>
</feature>
<evidence type="ECO:0000256" key="1">
    <source>
        <dbReference type="SAM" id="SignalP"/>
    </source>
</evidence>
<evidence type="ECO:0000313" key="2">
    <source>
        <dbReference type="EMBL" id="QJD30257.1"/>
    </source>
</evidence>
<protein>
    <submittedName>
        <fullName evidence="2">Uncharacterized protein</fullName>
    </submittedName>
</protein>
<accession>A0A858Q8U8</accession>
<dbReference type="KEGG" id="metu:GNH96_09930"/>